<dbReference type="InterPro" id="IPR051317">
    <property type="entry name" value="Gfo/Idh/MocA_oxidoreduct"/>
</dbReference>
<organism evidence="3 4">
    <name type="scientific">Arenibacter palladensis</name>
    <dbReference type="NCBI Taxonomy" id="237373"/>
    <lineage>
        <taxon>Bacteria</taxon>
        <taxon>Pseudomonadati</taxon>
        <taxon>Bacteroidota</taxon>
        <taxon>Flavobacteriia</taxon>
        <taxon>Flavobacteriales</taxon>
        <taxon>Flavobacteriaceae</taxon>
        <taxon>Arenibacter</taxon>
    </lineage>
</organism>
<dbReference type="RefSeq" id="WP_072863972.1">
    <property type="nucleotide sequence ID" value="NZ_FQUX01000007.1"/>
</dbReference>
<dbReference type="AlphaFoldDB" id="A0A1M5EHB2"/>
<dbReference type="InterPro" id="IPR055170">
    <property type="entry name" value="GFO_IDH_MocA-like_dom"/>
</dbReference>
<dbReference type="GO" id="GO:0000166">
    <property type="term" value="F:nucleotide binding"/>
    <property type="evidence" value="ECO:0007669"/>
    <property type="project" value="InterPro"/>
</dbReference>
<accession>A0A1M5EHB2</accession>
<dbReference type="SUPFAM" id="SSF51735">
    <property type="entry name" value="NAD(P)-binding Rossmann-fold domains"/>
    <property type="match status" value="1"/>
</dbReference>
<dbReference type="Gene3D" id="3.30.360.10">
    <property type="entry name" value="Dihydrodipicolinate Reductase, domain 2"/>
    <property type="match status" value="1"/>
</dbReference>
<dbReference type="PANTHER" id="PTHR43708:SF8">
    <property type="entry name" value="OXIDOREDUCTASE"/>
    <property type="match status" value="1"/>
</dbReference>
<dbReference type="Pfam" id="PF22725">
    <property type="entry name" value="GFO_IDH_MocA_C3"/>
    <property type="match status" value="1"/>
</dbReference>
<dbReference type="InterPro" id="IPR000683">
    <property type="entry name" value="Gfo/Idh/MocA-like_OxRdtase_N"/>
</dbReference>
<dbReference type="Gene3D" id="3.40.50.720">
    <property type="entry name" value="NAD(P)-binding Rossmann-like Domain"/>
    <property type="match status" value="1"/>
</dbReference>
<dbReference type="Pfam" id="PF01408">
    <property type="entry name" value="GFO_IDH_MocA"/>
    <property type="match status" value="1"/>
</dbReference>
<evidence type="ECO:0000259" key="1">
    <source>
        <dbReference type="Pfam" id="PF01408"/>
    </source>
</evidence>
<evidence type="ECO:0000313" key="3">
    <source>
        <dbReference type="EMBL" id="SHF78587.1"/>
    </source>
</evidence>
<evidence type="ECO:0000259" key="2">
    <source>
        <dbReference type="Pfam" id="PF22725"/>
    </source>
</evidence>
<feature type="domain" description="Gfo/Idh/MocA-like oxidoreductase N-terminal" evidence="1">
    <location>
        <begin position="5"/>
        <end position="120"/>
    </location>
</feature>
<dbReference type="PANTHER" id="PTHR43708">
    <property type="entry name" value="CONSERVED EXPRESSED OXIDOREDUCTASE (EUROFUNG)"/>
    <property type="match status" value="1"/>
</dbReference>
<protein>
    <submittedName>
        <fullName evidence="3">Predicted dehydrogenase</fullName>
    </submittedName>
</protein>
<reference evidence="4" key="1">
    <citation type="submission" date="2016-11" db="EMBL/GenBank/DDBJ databases">
        <authorList>
            <person name="Varghese N."/>
            <person name="Submissions S."/>
        </authorList>
    </citation>
    <scope>NUCLEOTIDE SEQUENCE [LARGE SCALE GENOMIC DNA]</scope>
    <source>
        <strain evidence="4">DSM 17539</strain>
    </source>
</reference>
<feature type="domain" description="GFO/IDH/MocA-like oxidoreductase" evidence="2">
    <location>
        <begin position="131"/>
        <end position="247"/>
    </location>
</feature>
<keyword evidence="4" id="KW-1185">Reference proteome</keyword>
<name>A0A1M5EHB2_9FLAO</name>
<dbReference type="OrthoDB" id="9795543at2"/>
<gene>
    <name evidence="3" type="ORF">SAMN03080594_107133</name>
</gene>
<proteinExistence type="predicted"/>
<dbReference type="SUPFAM" id="SSF55347">
    <property type="entry name" value="Glyceraldehyde-3-phosphate dehydrogenase-like, C-terminal domain"/>
    <property type="match status" value="1"/>
</dbReference>
<evidence type="ECO:0000313" key="4">
    <source>
        <dbReference type="Proteomes" id="UP000184406"/>
    </source>
</evidence>
<sequence>MKEIGIGFIGAGDIADLHAEAINNLPGAKLVGLWNRTFEKGAKKAKNFGCKTYKTEDELFQDPQIDAVFILTNMETHCDYTIRAAKAGKHILVEKPAASSIAELELMQEAVKTAGVKCMPVHNYIYEAGIKRAKSMIESGKLGDISQFYMMYNIHHAEDIRARYPGVIRQILTHHSYTMLYLAGQPKTVSCLKHTVDTSIAPQENVAMANIKMQNGTLSHLSASFANDDHAGDPWTCIIKVIGTKGSTRYSYRDWVINDRNGAHSQTYQCYPESIKNTATHFINNVLRNNEEALSSLEDAITCQRIIEACEKSEKEGIHVNIN</sequence>
<dbReference type="EMBL" id="FQUX01000007">
    <property type="protein sequence ID" value="SHF78587.1"/>
    <property type="molecule type" value="Genomic_DNA"/>
</dbReference>
<dbReference type="Proteomes" id="UP000184406">
    <property type="component" value="Unassembled WGS sequence"/>
</dbReference>
<dbReference type="InterPro" id="IPR036291">
    <property type="entry name" value="NAD(P)-bd_dom_sf"/>
</dbReference>